<evidence type="ECO:0000313" key="10">
    <source>
        <dbReference type="EMBL" id="NAW51267.1"/>
    </source>
</evidence>
<evidence type="ECO:0000256" key="6">
    <source>
        <dbReference type="ARBA" id="ARBA00022840"/>
    </source>
</evidence>
<accession>A0A845PXR5</accession>
<keyword evidence="6 8" id="KW-0067">ATP-binding</keyword>
<name>A0A845PXR5_9FLAO</name>
<dbReference type="RefSeq" id="WP_166519549.1">
    <property type="nucleotide sequence ID" value="NZ_JAAABJ010000518.1"/>
</dbReference>
<dbReference type="NCBIfam" id="TIGR02432">
    <property type="entry name" value="lysidine_TilS_N"/>
    <property type="match status" value="1"/>
</dbReference>
<comment type="caution">
    <text evidence="10">The sequence shown here is derived from an EMBL/GenBank/DDBJ whole genome shotgun (WGS) entry which is preliminary data.</text>
</comment>
<dbReference type="Pfam" id="PF01171">
    <property type="entry name" value="ATP_bind_3"/>
    <property type="match status" value="1"/>
</dbReference>
<evidence type="ECO:0000313" key="11">
    <source>
        <dbReference type="Proteomes" id="UP000553459"/>
    </source>
</evidence>
<comment type="similarity">
    <text evidence="8">Belongs to the tRNA(Ile)-lysidine synthase family.</text>
</comment>
<dbReference type="GO" id="GO:0005737">
    <property type="term" value="C:cytoplasm"/>
    <property type="evidence" value="ECO:0007669"/>
    <property type="project" value="UniProtKB-SubCell"/>
</dbReference>
<dbReference type="InterPro" id="IPR012796">
    <property type="entry name" value="Lysidine-tRNA-synth_C"/>
</dbReference>
<dbReference type="InterPro" id="IPR011063">
    <property type="entry name" value="TilS/TtcA_N"/>
</dbReference>
<evidence type="ECO:0000256" key="4">
    <source>
        <dbReference type="ARBA" id="ARBA00022694"/>
    </source>
</evidence>
<evidence type="ECO:0000259" key="9">
    <source>
        <dbReference type="SMART" id="SM00977"/>
    </source>
</evidence>
<evidence type="ECO:0000256" key="2">
    <source>
        <dbReference type="ARBA" id="ARBA00022490"/>
    </source>
</evidence>
<dbReference type="CDD" id="cd01992">
    <property type="entry name" value="TilS_N"/>
    <property type="match status" value="1"/>
</dbReference>
<dbReference type="GO" id="GO:0006400">
    <property type="term" value="P:tRNA modification"/>
    <property type="evidence" value="ECO:0007669"/>
    <property type="project" value="UniProtKB-UniRule"/>
</dbReference>
<dbReference type="Gene3D" id="3.40.50.620">
    <property type="entry name" value="HUPs"/>
    <property type="match status" value="1"/>
</dbReference>
<dbReference type="AlphaFoldDB" id="A0A845PXR5"/>
<feature type="domain" description="Lysidine-tRNA(Ile) synthetase C-terminal" evidence="9">
    <location>
        <begin position="357"/>
        <end position="431"/>
    </location>
</feature>
<dbReference type="SMART" id="SM00977">
    <property type="entry name" value="TilS_C"/>
    <property type="match status" value="1"/>
</dbReference>
<comment type="subcellular location">
    <subcellularLocation>
        <location evidence="1 8">Cytoplasm</location>
    </subcellularLocation>
</comment>
<dbReference type="GO" id="GO:0005524">
    <property type="term" value="F:ATP binding"/>
    <property type="evidence" value="ECO:0007669"/>
    <property type="project" value="UniProtKB-UniRule"/>
</dbReference>
<protein>
    <recommendedName>
        <fullName evidence="8">tRNA(Ile)-lysidine synthase</fullName>
        <ecNumber evidence="8">6.3.4.19</ecNumber>
    </recommendedName>
    <alternativeName>
        <fullName evidence="8">tRNA(Ile)-2-lysyl-cytidine synthase</fullName>
    </alternativeName>
    <alternativeName>
        <fullName evidence="8">tRNA(Ile)-lysidine synthetase</fullName>
    </alternativeName>
</protein>
<evidence type="ECO:0000256" key="7">
    <source>
        <dbReference type="ARBA" id="ARBA00048539"/>
    </source>
</evidence>
<dbReference type="HAMAP" id="MF_01161">
    <property type="entry name" value="tRNA_Ile_lys_synt"/>
    <property type="match status" value="1"/>
</dbReference>
<proteinExistence type="inferred from homology"/>
<reference evidence="10 11" key="1">
    <citation type="submission" date="2019-11" db="EMBL/GenBank/DDBJ databases">
        <title>Characterization of Elizabethkingia argenteiflava sp. nov., isolated from inner surface of Soybean Pods.</title>
        <authorList>
            <person name="Mo S."/>
        </authorList>
    </citation>
    <scope>NUCLEOTIDE SEQUENCE [LARGE SCALE GENOMIC DNA]</scope>
    <source>
        <strain evidence="10 11">YB22</strain>
    </source>
</reference>
<comment type="catalytic activity">
    <reaction evidence="7 8">
        <text>cytidine(34) in tRNA(Ile2) + L-lysine + ATP = lysidine(34) in tRNA(Ile2) + AMP + diphosphate + H(+)</text>
        <dbReference type="Rhea" id="RHEA:43744"/>
        <dbReference type="Rhea" id="RHEA-COMP:10625"/>
        <dbReference type="Rhea" id="RHEA-COMP:10670"/>
        <dbReference type="ChEBI" id="CHEBI:15378"/>
        <dbReference type="ChEBI" id="CHEBI:30616"/>
        <dbReference type="ChEBI" id="CHEBI:32551"/>
        <dbReference type="ChEBI" id="CHEBI:33019"/>
        <dbReference type="ChEBI" id="CHEBI:82748"/>
        <dbReference type="ChEBI" id="CHEBI:83665"/>
        <dbReference type="ChEBI" id="CHEBI:456215"/>
        <dbReference type="EC" id="6.3.4.19"/>
    </reaction>
</comment>
<keyword evidence="5 8" id="KW-0547">Nucleotide-binding</keyword>
<dbReference type="InterPro" id="IPR012094">
    <property type="entry name" value="tRNA_Ile_lys_synt"/>
</dbReference>
<dbReference type="InterPro" id="IPR012795">
    <property type="entry name" value="tRNA_Ile_lys_synt_N"/>
</dbReference>
<dbReference type="GO" id="GO:0032267">
    <property type="term" value="F:tRNA(Ile)-lysidine synthase activity"/>
    <property type="evidence" value="ECO:0007669"/>
    <property type="project" value="UniProtKB-EC"/>
</dbReference>
<dbReference type="SUPFAM" id="SSF52402">
    <property type="entry name" value="Adenine nucleotide alpha hydrolases-like"/>
    <property type="match status" value="1"/>
</dbReference>
<dbReference type="EMBL" id="JAAABJ010000518">
    <property type="protein sequence ID" value="NAW51267.1"/>
    <property type="molecule type" value="Genomic_DNA"/>
</dbReference>
<dbReference type="Proteomes" id="UP000553459">
    <property type="component" value="Unassembled WGS sequence"/>
</dbReference>
<comment type="function">
    <text evidence="8">Ligates lysine onto the cytidine present at position 34 of the AUA codon-specific tRNA(Ile) that contains the anticodon CAU, in an ATP-dependent manner. Cytidine is converted to lysidine, thus changing the amino acid specificity of the tRNA from methionine to isoleucine.</text>
</comment>
<keyword evidence="11" id="KW-1185">Reference proteome</keyword>
<evidence type="ECO:0000256" key="5">
    <source>
        <dbReference type="ARBA" id="ARBA00022741"/>
    </source>
</evidence>
<gene>
    <name evidence="8 10" type="primary">tilS</name>
    <name evidence="10" type="ORF">GNY06_07705</name>
</gene>
<feature type="binding site" evidence="8">
    <location>
        <begin position="28"/>
        <end position="33"/>
    </location>
    <ligand>
        <name>ATP</name>
        <dbReference type="ChEBI" id="CHEBI:30616"/>
    </ligand>
</feature>
<keyword evidence="3 8" id="KW-0436">Ligase</keyword>
<evidence type="ECO:0000256" key="1">
    <source>
        <dbReference type="ARBA" id="ARBA00004496"/>
    </source>
</evidence>
<keyword evidence="4 8" id="KW-0819">tRNA processing</keyword>
<evidence type="ECO:0000256" key="3">
    <source>
        <dbReference type="ARBA" id="ARBA00022598"/>
    </source>
</evidence>
<dbReference type="SUPFAM" id="SSF56037">
    <property type="entry name" value="PheT/TilS domain"/>
    <property type="match status" value="1"/>
</dbReference>
<comment type="domain">
    <text evidence="8">The N-terminal region contains the highly conserved SGGXDS motif, predicted to be a P-loop motif involved in ATP binding.</text>
</comment>
<sequence length="431" mass="51251">MIELTSFKKHLQHLCNRLEKHKFLLAVSGGADSMVLSYLFLEAHIPFEIAHVNYHLRGEDSNLDQWLVEDFCRQHSIEFHLYKVSDRDNKPKNSIELWARKIRYRFFFEILEKQKLDYIVTAHHLNDQLETFLINLSKASGINGLSGIPENSNQILRPLLHNTKYEIYDFARQKKLCFREDHTNQSKDYLRNQIRHDITPELEKINPSFWSNFDRSLSHLKQAKAFIEEQLDRIIKEITLTQTPNEIVLDKEKLADQPEFVRYEILKKYEFTNPKEQQKIFSAHSGSQFKNTKWHLFIYRNELTITTAEKITSEITSEIILNLNEQISFPQPLLLCEQKPTHQKYWELDPEKIAFPLKLRKAKVGDFFYPQGMTGKKSISKFFKDEKMSILARRKTWLLADSKEQVIGIINHRQDRRFLPKTNHPKIYLYL</sequence>
<dbReference type="PANTHER" id="PTHR43033:SF1">
    <property type="entry name" value="TRNA(ILE)-LYSIDINE SYNTHASE-RELATED"/>
    <property type="match status" value="1"/>
</dbReference>
<dbReference type="InterPro" id="IPR014729">
    <property type="entry name" value="Rossmann-like_a/b/a_fold"/>
</dbReference>
<organism evidence="10 11">
    <name type="scientific">Elizabethkingia argenteiflava</name>
    <dbReference type="NCBI Taxonomy" id="2681556"/>
    <lineage>
        <taxon>Bacteria</taxon>
        <taxon>Pseudomonadati</taxon>
        <taxon>Bacteroidota</taxon>
        <taxon>Flavobacteriia</taxon>
        <taxon>Flavobacteriales</taxon>
        <taxon>Weeksellaceae</taxon>
        <taxon>Elizabethkingia</taxon>
    </lineage>
</organism>
<evidence type="ECO:0000256" key="8">
    <source>
        <dbReference type="HAMAP-Rule" id="MF_01161"/>
    </source>
</evidence>
<keyword evidence="2 8" id="KW-0963">Cytoplasm</keyword>
<dbReference type="PANTHER" id="PTHR43033">
    <property type="entry name" value="TRNA(ILE)-LYSIDINE SYNTHASE-RELATED"/>
    <property type="match status" value="1"/>
</dbReference>
<dbReference type="NCBIfam" id="TIGR02433">
    <property type="entry name" value="lysidine_TilS_C"/>
    <property type="match status" value="1"/>
</dbReference>
<dbReference type="EC" id="6.3.4.19" evidence="8"/>